<evidence type="ECO:0000259" key="2">
    <source>
        <dbReference type="Pfam" id="PF18186"/>
    </source>
</evidence>
<dbReference type="SUPFAM" id="SSF81301">
    <property type="entry name" value="Nucleotidyltransferase"/>
    <property type="match status" value="1"/>
</dbReference>
<dbReference type="OrthoDB" id="1118920at2"/>
<reference evidence="4" key="1">
    <citation type="submission" date="2016-11" db="EMBL/GenBank/DDBJ databases">
        <authorList>
            <person name="Varghese N."/>
            <person name="Submissions S."/>
        </authorList>
    </citation>
    <scope>NUCLEOTIDE SEQUENCE [LARGE SCALE GENOMIC DNA]</scope>
    <source>
        <strain evidence="4">DSM 22623</strain>
    </source>
</reference>
<dbReference type="STRING" id="570521.SAMN04488508_101880"/>
<keyword evidence="4" id="KW-1185">Reference proteome</keyword>
<dbReference type="InterPro" id="IPR043519">
    <property type="entry name" value="NT_sf"/>
</dbReference>
<keyword evidence="1" id="KW-0472">Membrane</keyword>
<dbReference type="InterPro" id="IPR040811">
    <property type="entry name" value="SLATT_4"/>
</dbReference>
<sequence>MNISTNFNVFCDRLQVSEKKKSIITLRYNAICKKLNNDFWDLNTDDGGIYVGSYGRGTASGNIDTVEMIFEMPSQLLSKYTNAKGKAQFKFLESVRKSIAAVYPNTTIENGDFGIRVRFFDGMYFFIAPVFYKDNTHHLYADLCKGGSWKEKNFRKEEEIIKIEDEEVYHNFTQLCKMAKAWKWHCEIPIEDALIDTLVCNFLNSWSYKKESYSYYDIMCKDFFEFLTNQRTFKKEWNHIGGFLVIPNALNFRYKAIMAYHKAESAIIFSRGNEPWLAAQKWKEIFGNDFPDTVAVNRQLKELKNNVLQVNKAQKAWIKKLERQRLIVIVAQILSGVMIPGALVALELFENFNIGFMLFMLATTVFIITLAYRKTNHITTILRHKVSASFTSTIQQQLQELIRDFNDQDIDVAIIKDKKQKIISKLRSLCIVTPTSSSKKYIEAIHRLREKAFLRNYTTNADVSGYFVPSWSTHQFQKEGYIQPILNYQN</sequence>
<dbReference type="Pfam" id="PF18186">
    <property type="entry name" value="SLATT_4"/>
    <property type="match status" value="1"/>
</dbReference>
<feature type="transmembrane region" description="Helical" evidence="1">
    <location>
        <begin position="352"/>
        <end position="372"/>
    </location>
</feature>
<dbReference type="RefSeq" id="WP_073314231.1">
    <property type="nucleotide sequence ID" value="NZ_FQYP01000001.1"/>
</dbReference>
<dbReference type="Proteomes" id="UP000184432">
    <property type="component" value="Unassembled WGS sequence"/>
</dbReference>
<feature type="transmembrane region" description="Helical" evidence="1">
    <location>
        <begin position="326"/>
        <end position="346"/>
    </location>
</feature>
<dbReference type="Pfam" id="PF18144">
    <property type="entry name" value="SMODS"/>
    <property type="match status" value="1"/>
</dbReference>
<evidence type="ECO:0000256" key="1">
    <source>
        <dbReference type="SAM" id="Phobius"/>
    </source>
</evidence>
<accession>A0A1M6BK84</accession>
<keyword evidence="1" id="KW-1133">Transmembrane helix</keyword>
<feature type="domain" description="SMODS and SLOG-associating 2TM effector" evidence="2">
    <location>
        <begin position="298"/>
        <end position="451"/>
    </location>
</feature>
<evidence type="ECO:0000313" key="4">
    <source>
        <dbReference type="Proteomes" id="UP000184432"/>
    </source>
</evidence>
<name>A0A1M6BK84_9FLAO</name>
<proteinExistence type="predicted"/>
<dbReference type="AlphaFoldDB" id="A0A1M6BK84"/>
<organism evidence="3 4">
    <name type="scientific">Aquimarina spongiae</name>
    <dbReference type="NCBI Taxonomy" id="570521"/>
    <lineage>
        <taxon>Bacteria</taxon>
        <taxon>Pseudomonadati</taxon>
        <taxon>Bacteroidota</taxon>
        <taxon>Flavobacteriia</taxon>
        <taxon>Flavobacteriales</taxon>
        <taxon>Flavobacteriaceae</taxon>
        <taxon>Aquimarina</taxon>
    </lineage>
</organism>
<keyword evidence="1" id="KW-0812">Transmembrane</keyword>
<evidence type="ECO:0000313" key="3">
    <source>
        <dbReference type="EMBL" id="SHI49121.1"/>
    </source>
</evidence>
<protein>
    <recommendedName>
        <fullName evidence="2">SMODS and SLOG-associating 2TM effector domain-containing protein</fullName>
    </recommendedName>
</protein>
<gene>
    <name evidence="3" type="ORF">SAMN04488508_101880</name>
</gene>
<dbReference type="EMBL" id="FQYP01000001">
    <property type="protein sequence ID" value="SHI49121.1"/>
    <property type="molecule type" value="Genomic_DNA"/>
</dbReference>